<reference evidence="1 2" key="1">
    <citation type="submission" date="2022-11" db="EMBL/GenBank/DDBJ databases">
        <title>Minimal conservation of predation-associated metabolite biosynthetic gene clusters underscores biosynthetic potential of Myxococcota including descriptions for ten novel species: Archangium lansinium sp. nov., Myxococcus landrumus sp. nov., Nannocystis bai.</title>
        <authorList>
            <person name="Ahearne A."/>
            <person name="Stevens C."/>
            <person name="Phillips K."/>
        </authorList>
    </citation>
    <scope>NUCLEOTIDE SEQUENCE [LARGE SCALE GENOMIC DNA]</scope>
    <source>
        <strain evidence="1 2">MIWBW</strain>
    </source>
</reference>
<proteinExistence type="predicted"/>
<keyword evidence="2" id="KW-1185">Reference proteome</keyword>
<dbReference type="EMBL" id="JAPNKA010000001">
    <property type="protein sequence ID" value="MCY1081378.1"/>
    <property type="molecule type" value="Genomic_DNA"/>
</dbReference>
<accession>A0ABT4AI67</accession>
<dbReference type="Proteomes" id="UP001207654">
    <property type="component" value="Unassembled WGS sequence"/>
</dbReference>
<evidence type="ECO:0000313" key="2">
    <source>
        <dbReference type="Proteomes" id="UP001207654"/>
    </source>
</evidence>
<protein>
    <submittedName>
        <fullName evidence="1">Uncharacterized protein</fullName>
    </submittedName>
</protein>
<sequence length="51" mass="5805">MTTRETRKQRRPYRPPMVRSEKILVANLFASKDPGQGCEPNCDFAPPDGEL</sequence>
<gene>
    <name evidence="1" type="ORF">OV287_43685</name>
</gene>
<comment type="caution">
    <text evidence="1">The sequence shown here is derived from an EMBL/GenBank/DDBJ whole genome shotgun (WGS) entry which is preliminary data.</text>
</comment>
<organism evidence="1 2">
    <name type="scientific">Archangium lansingense</name>
    <dbReference type="NCBI Taxonomy" id="2995310"/>
    <lineage>
        <taxon>Bacteria</taxon>
        <taxon>Pseudomonadati</taxon>
        <taxon>Myxococcota</taxon>
        <taxon>Myxococcia</taxon>
        <taxon>Myxococcales</taxon>
        <taxon>Cystobacterineae</taxon>
        <taxon>Archangiaceae</taxon>
        <taxon>Archangium</taxon>
    </lineage>
</organism>
<name>A0ABT4AI67_9BACT</name>
<evidence type="ECO:0000313" key="1">
    <source>
        <dbReference type="EMBL" id="MCY1081378.1"/>
    </source>
</evidence>
<dbReference type="RefSeq" id="WP_267539978.1">
    <property type="nucleotide sequence ID" value="NZ_JAPNKA010000001.1"/>
</dbReference>